<evidence type="ECO:0000256" key="4">
    <source>
        <dbReference type="ARBA" id="ARBA00022989"/>
    </source>
</evidence>
<keyword evidence="10" id="KW-0282">Flagellum</keyword>
<dbReference type="InterPro" id="IPR022781">
    <property type="entry name" value="Flagellar_biosynth_FliO"/>
</dbReference>
<comment type="subcellular location">
    <subcellularLocation>
        <location evidence="1">Cell membrane</location>
    </subcellularLocation>
</comment>
<evidence type="ECO:0000313" key="10">
    <source>
        <dbReference type="EMBL" id="MBB6443855.1"/>
    </source>
</evidence>
<dbReference type="GO" id="GO:0016020">
    <property type="term" value="C:membrane"/>
    <property type="evidence" value="ECO:0007669"/>
    <property type="project" value="InterPro"/>
</dbReference>
<feature type="coiled-coil region" evidence="6">
    <location>
        <begin position="206"/>
        <end position="233"/>
    </location>
</feature>
<dbReference type="AlphaFoldDB" id="A0A7X0HQP3"/>
<evidence type="ECO:0000256" key="3">
    <source>
        <dbReference type="ARBA" id="ARBA00022692"/>
    </source>
</evidence>
<dbReference type="GO" id="GO:0044781">
    <property type="term" value="P:bacterial-type flagellum organization"/>
    <property type="evidence" value="ECO:0007669"/>
    <property type="project" value="InterPro"/>
</dbReference>
<evidence type="ECO:0000256" key="2">
    <source>
        <dbReference type="ARBA" id="ARBA00022475"/>
    </source>
</evidence>
<dbReference type="Proteomes" id="UP000531594">
    <property type="component" value="Unassembled WGS sequence"/>
</dbReference>
<keyword evidence="3 8" id="KW-0812">Transmembrane</keyword>
<sequence>MVPKVRFYFIGLMFLLALLGGNAQVYAEQVNNSVKDCIEKPETCGEQQVSPQKGDKNTANRQPDQLNSTPVSEETAPIGLTIWDFGKMILATIFVVVLLYFVLKFVNKKSTMFKSSQLIENLGGVPLGANRSVQIIKIGSRLFIVGVGENIQLLKEIEDEKEFTQIVSEYNSKLDQLVQPNVLFAKIMNKVNKRKADSLGAAPPFQSMLKQQLTELAQERKKIYEEVEKSEGTDKP</sequence>
<feature type="chain" id="PRO_5031027044" evidence="9">
    <location>
        <begin position="28"/>
        <end position="236"/>
    </location>
</feature>
<evidence type="ECO:0000256" key="1">
    <source>
        <dbReference type="ARBA" id="ARBA00004236"/>
    </source>
</evidence>
<protein>
    <submittedName>
        <fullName evidence="10">Flagellar protein FliO/FliZ</fullName>
    </submittedName>
</protein>
<name>A0A7X0HQP3_9BACI</name>
<keyword evidence="4 8" id="KW-1133">Transmembrane helix</keyword>
<evidence type="ECO:0000256" key="7">
    <source>
        <dbReference type="SAM" id="MobiDB-lite"/>
    </source>
</evidence>
<evidence type="ECO:0000256" key="9">
    <source>
        <dbReference type="SAM" id="SignalP"/>
    </source>
</evidence>
<feature type="transmembrane region" description="Helical" evidence="8">
    <location>
        <begin position="88"/>
        <end position="106"/>
    </location>
</feature>
<keyword evidence="11" id="KW-1185">Reference proteome</keyword>
<feature type="region of interest" description="Disordered" evidence="7">
    <location>
        <begin position="44"/>
        <end position="72"/>
    </location>
</feature>
<feature type="compositionally biased region" description="Polar residues" evidence="7">
    <location>
        <begin position="59"/>
        <end position="72"/>
    </location>
</feature>
<keyword evidence="2" id="KW-1003">Cell membrane</keyword>
<dbReference type="RefSeq" id="WP_184522302.1">
    <property type="nucleotide sequence ID" value="NZ_JACHGK010000001.1"/>
</dbReference>
<evidence type="ECO:0000256" key="6">
    <source>
        <dbReference type="SAM" id="Coils"/>
    </source>
</evidence>
<keyword evidence="5 8" id="KW-0472">Membrane</keyword>
<reference evidence="10 11" key="1">
    <citation type="submission" date="2020-08" db="EMBL/GenBank/DDBJ databases">
        <title>Genomic Encyclopedia of Type Strains, Phase IV (KMG-IV): sequencing the most valuable type-strain genomes for metagenomic binning, comparative biology and taxonomic classification.</title>
        <authorList>
            <person name="Goeker M."/>
        </authorList>
    </citation>
    <scope>NUCLEOTIDE SEQUENCE [LARGE SCALE GENOMIC DNA]</scope>
    <source>
        <strain evidence="10 11">DSM 5391</strain>
    </source>
</reference>
<dbReference type="Pfam" id="PF04347">
    <property type="entry name" value="FliO"/>
    <property type="match status" value="1"/>
</dbReference>
<keyword evidence="6" id="KW-0175">Coiled coil</keyword>
<keyword evidence="9" id="KW-0732">Signal</keyword>
<evidence type="ECO:0000313" key="11">
    <source>
        <dbReference type="Proteomes" id="UP000531594"/>
    </source>
</evidence>
<organism evidence="10 11">
    <name type="scientific">Bacillus benzoevorans</name>
    <dbReference type="NCBI Taxonomy" id="1456"/>
    <lineage>
        <taxon>Bacteria</taxon>
        <taxon>Bacillati</taxon>
        <taxon>Bacillota</taxon>
        <taxon>Bacilli</taxon>
        <taxon>Bacillales</taxon>
        <taxon>Bacillaceae</taxon>
        <taxon>Bacillus</taxon>
    </lineage>
</organism>
<keyword evidence="10" id="KW-0966">Cell projection</keyword>
<evidence type="ECO:0000256" key="5">
    <source>
        <dbReference type="ARBA" id="ARBA00023136"/>
    </source>
</evidence>
<keyword evidence="10" id="KW-0969">Cilium</keyword>
<dbReference type="EMBL" id="JACHGK010000001">
    <property type="protein sequence ID" value="MBB6443855.1"/>
    <property type="molecule type" value="Genomic_DNA"/>
</dbReference>
<comment type="caution">
    <text evidence="10">The sequence shown here is derived from an EMBL/GenBank/DDBJ whole genome shotgun (WGS) entry which is preliminary data.</text>
</comment>
<feature type="signal peptide" evidence="9">
    <location>
        <begin position="1"/>
        <end position="27"/>
    </location>
</feature>
<evidence type="ECO:0000256" key="8">
    <source>
        <dbReference type="SAM" id="Phobius"/>
    </source>
</evidence>
<gene>
    <name evidence="10" type="ORF">HNR53_000443</name>
</gene>
<proteinExistence type="predicted"/>
<accession>A0A7X0HQP3</accession>